<dbReference type="AlphaFoldDB" id="A0A0A8YTZ4"/>
<accession>A0A0A8YTZ4</accession>
<organism evidence="1">
    <name type="scientific">Arundo donax</name>
    <name type="common">Giant reed</name>
    <name type="synonym">Donax arundinaceus</name>
    <dbReference type="NCBI Taxonomy" id="35708"/>
    <lineage>
        <taxon>Eukaryota</taxon>
        <taxon>Viridiplantae</taxon>
        <taxon>Streptophyta</taxon>
        <taxon>Embryophyta</taxon>
        <taxon>Tracheophyta</taxon>
        <taxon>Spermatophyta</taxon>
        <taxon>Magnoliopsida</taxon>
        <taxon>Liliopsida</taxon>
        <taxon>Poales</taxon>
        <taxon>Poaceae</taxon>
        <taxon>PACMAD clade</taxon>
        <taxon>Arundinoideae</taxon>
        <taxon>Arundineae</taxon>
        <taxon>Arundo</taxon>
    </lineage>
</organism>
<reference evidence="1" key="1">
    <citation type="submission" date="2014-09" db="EMBL/GenBank/DDBJ databases">
        <authorList>
            <person name="Magalhaes I.L.F."/>
            <person name="Oliveira U."/>
            <person name="Santos F.R."/>
            <person name="Vidigal T.H.D.A."/>
            <person name="Brescovit A.D."/>
            <person name="Santos A.J."/>
        </authorList>
    </citation>
    <scope>NUCLEOTIDE SEQUENCE</scope>
    <source>
        <tissue evidence="1">Shoot tissue taken approximately 20 cm above the soil surface</tissue>
    </source>
</reference>
<sequence length="22" mass="2496">MTQSLGSRDIRMYCSCIKQTSS</sequence>
<reference evidence="1" key="2">
    <citation type="journal article" date="2015" name="Data Brief">
        <title>Shoot transcriptome of the giant reed, Arundo donax.</title>
        <authorList>
            <person name="Barrero R.A."/>
            <person name="Guerrero F.D."/>
            <person name="Moolhuijzen P."/>
            <person name="Goolsby J.A."/>
            <person name="Tidwell J."/>
            <person name="Bellgard S.E."/>
            <person name="Bellgard M.I."/>
        </authorList>
    </citation>
    <scope>NUCLEOTIDE SEQUENCE</scope>
    <source>
        <tissue evidence="1">Shoot tissue taken approximately 20 cm above the soil surface</tissue>
    </source>
</reference>
<name>A0A0A8YTZ4_ARUDO</name>
<protein>
    <submittedName>
        <fullName evidence="1">Uncharacterized protein</fullName>
    </submittedName>
</protein>
<proteinExistence type="predicted"/>
<dbReference type="EMBL" id="GBRH01267854">
    <property type="protein sequence ID" value="JAD30041.1"/>
    <property type="molecule type" value="Transcribed_RNA"/>
</dbReference>
<evidence type="ECO:0000313" key="1">
    <source>
        <dbReference type="EMBL" id="JAD30041.1"/>
    </source>
</evidence>